<name>A0AAE3ZEI0_9ACTN</name>
<reference evidence="1" key="1">
    <citation type="submission" date="2023-07" db="EMBL/GenBank/DDBJ databases">
        <title>Sequencing the genomes of 1000 actinobacteria strains.</title>
        <authorList>
            <person name="Klenk H.-P."/>
        </authorList>
    </citation>
    <scope>NUCLEOTIDE SEQUENCE</scope>
    <source>
        <strain evidence="1">DSM 45977</strain>
    </source>
</reference>
<dbReference type="Gene3D" id="2.40.10.10">
    <property type="entry name" value="Trypsin-like serine proteases"/>
    <property type="match status" value="2"/>
</dbReference>
<sequence>MEDQLLDLPGVVAVDIGEKRAGTRPTGEQVIVVSVRRKAQAEQLATGARVPTSVLGVPTDVIEEQPVVQHEHRPIRQAPITGRRDTPRTVHGGHGIAPCRPVVPGDRAAADGDEYRRVGTLGTLVVASASSPVMMGLTTFDVACMDDAWAVGNRMSDPDTGRVYAELARAALSGRANAAAVAIDNGVGHSCAVAGLGAITGQCGAHPGETVHKSGYGTGVTTGTVTSIDTTLRIDHGDTLGVRVLREQVRVSAACRYPAFAGRGDAGAVLVDSEGRVVGLCFGSSPDGATGFACPITDVLGELDVELCLSSHRLGDASRGGNSPTTVPDSP</sequence>
<organism evidence="1 2">
    <name type="scientific">Haloactinomyces albus</name>
    <dbReference type="NCBI Taxonomy" id="1352928"/>
    <lineage>
        <taxon>Bacteria</taxon>
        <taxon>Bacillati</taxon>
        <taxon>Actinomycetota</taxon>
        <taxon>Actinomycetes</taxon>
        <taxon>Actinopolysporales</taxon>
        <taxon>Actinopolysporaceae</taxon>
        <taxon>Haloactinomyces</taxon>
    </lineage>
</organism>
<dbReference type="SUPFAM" id="SSF50494">
    <property type="entry name" value="Trypsin-like serine proteases"/>
    <property type="match status" value="1"/>
</dbReference>
<dbReference type="InterPro" id="IPR043504">
    <property type="entry name" value="Peptidase_S1_PA_chymotrypsin"/>
</dbReference>
<accession>A0AAE3ZEI0</accession>
<evidence type="ECO:0000313" key="2">
    <source>
        <dbReference type="Proteomes" id="UP001180845"/>
    </source>
</evidence>
<dbReference type="InterPro" id="IPR009003">
    <property type="entry name" value="Peptidase_S1_PA"/>
</dbReference>
<dbReference type="Proteomes" id="UP001180845">
    <property type="component" value="Unassembled WGS sequence"/>
</dbReference>
<gene>
    <name evidence="1" type="ORF">JOF55_002511</name>
</gene>
<protein>
    <submittedName>
        <fullName evidence="1">Uncharacterized protein</fullName>
    </submittedName>
</protein>
<keyword evidence="2" id="KW-1185">Reference proteome</keyword>
<proteinExistence type="predicted"/>
<dbReference type="AlphaFoldDB" id="A0AAE3ZEI0"/>
<evidence type="ECO:0000313" key="1">
    <source>
        <dbReference type="EMBL" id="MDR7302330.1"/>
    </source>
</evidence>
<comment type="caution">
    <text evidence="1">The sequence shown here is derived from an EMBL/GenBank/DDBJ whole genome shotgun (WGS) entry which is preliminary data.</text>
</comment>
<dbReference type="EMBL" id="JAVDXW010000001">
    <property type="protein sequence ID" value="MDR7302330.1"/>
    <property type="molecule type" value="Genomic_DNA"/>
</dbReference>
<dbReference type="RefSeq" id="WP_310273777.1">
    <property type="nucleotide sequence ID" value="NZ_JAVDXW010000001.1"/>
</dbReference>